<evidence type="ECO:0000313" key="2">
    <source>
        <dbReference type="EMBL" id="KAB1223036.1"/>
    </source>
</evidence>
<keyword evidence="3" id="KW-1185">Reference proteome</keyword>
<feature type="region of interest" description="Disordered" evidence="1">
    <location>
        <begin position="86"/>
        <end position="106"/>
    </location>
</feature>
<organism evidence="2 3">
    <name type="scientific">Morella rubra</name>
    <name type="common">Chinese bayberry</name>
    <dbReference type="NCBI Taxonomy" id="262757"/>
    <lineage>
        <taxon>Eukaryota</taxon>
        <taxon>Viridiplantae</taxon>
        <taxon>Streptophyta</taxon>
        <taxon>Embryophyta</taxon>
        <taxon>Tracheophyta</taxon>
        <taxon>Spermatophyta</taxon>
        <taxon>Magnoliopsida</taxon>
        <taxon>eudicotyledons</taxon>
        <taxon>Gunneridae</taxon>
        <taxon>Pentapetalae</taxon>
        <taxon>rosids</taxon>
        <taxon>fabids</taxon>
        <taxon>Fagales</taxon>
        <taxon>Myricaceae</taxon>
        <taxon>Morella</taxon>
    </lineage>
</organism>
<dbReference type="AlphaFoldDB" id="A0A6A1WF81"/>
<protein>
    <submittedName>
        <fullName evidence="2">Uncharacterized protein</fullName>
    </submittedName>
</protein>
<sequence length="161" mass="18348">MVHEEDEERERHRLGVNDPFWNKLISFDEELFDIEGFEGGSSSKQGNGIMTDDEEEICVEDFDMEDEGRDNDISDMARSDVLVLPPISDDGEVENKSQTASGMHCSWGRPEVGNSYVIRCELEKEKAPATSLRVVVPTIEQAIKRVQDKDKKKGKMPAWWK</sequence>
<comment type="caution">
    <text evidence="2">The sequence shown here is derived from an EMBL/GenBank/DDBJ whole genome shotgun (WGS) entry which is preliminary data.</text>
</comment>
<dbReference type="EMBL" id="RXIC02000020">
    <property type="protein sequence ID" value="KAB1223036.1"/>
    <property type="molecule type" value="Genomic_DNA"/>
</dbReference>
<evidence type="ECO:0000256" key="1">
    <source>
        <dbReference type="SAM" id="MobiDB-lite"/>
    </source>
</evidence>
<gene>
    <name evidence="2" type="ORF">CJ030_MR2G001915</name>
</gene>
<dbReference type="Proteomes" id="UP000516437">
    <property type="component" value="Chromosome 2"/>
</dbReference>
<name>A0A6A1WF81_9ROSI</name>
<accession>A0A6A1WF81</accession>
<reference evidence="2 3" key="1">
    <citation type="journal article" date="2019" name="Plant Biotechnol. J.">
        <title>The red bayberry genome and genetic basis of sex determination.</title>
        <authorList>
            <person name="Jia H.M."/>
            <person name="Jia H.J."/>
            <person name="Cai Q.L."/>
            <person name="Wang Y."/>
            <person name="Zhao H.B."/>
            <person name="Yang W.F."/>
            <person name="Wang G.Y."/>
            <person name="Li Y.H."/>
            <person name="Zhan D.L."/>
            <person name="Shen Y.T."/>
            <person name="Niu Q.F."/>
            <person name="Chang L."/>
            <person name="Qiu J."/>
            <person name="Zhao L."/>
            <person name="Xie H.B."/>
            <person name="Fu W.Y."/>
            <person name="Jin J."/>
            <person name="Li X.W."/>
            <person name="Jiao Y."/>
            <person name="Zhou C.C."/>
            <person name="Tu T."/>
            <person name="Chai C.Y."/>
            <person name="Gao J.L."/>
            <person name="Fan L.J."/>
            <person name="van de Weg E."/>
            <person name="Wang J.Y."/>
            <person name="Gao Z.S."/>
        </authorList>
    </citation>
    <scope>NUCLEOTIDE SEQUENCE [LARGE SCALE GENOMIC DNA]</scope>
    <source>
        <tissue evidence="2">Leaves</tissue>
    </source>
</reference>
<evidence type="ECO:0000313" key="3">
    <source>
        <dbReference type="Proteomes" id="UP000516437"/>
    </source>
</evidence>
<proteinExistence type="predicted"/>